<reference evidence="10" key="1">
    <citation type="submission" date="2017-01" db="EMBL/GenBank/DDBJ databases">
        <title>Genome Analysis of Deinococcus marmoris KOPRI26562.</title>
        <authorList>
            <person name="Kim J.H."/>
            <person name="Oh H.-M."/>
        </authorList>
    </citation>
    <scope>NUCLEOTIDE SEQUENCE [LARGE SCALE GENOMIC DNA]</scope>
    <source>
        <strain evidence="10">PAMC 26633</strain>
    </source>
</reference>
<dbReference type="Pfam" id="PF00355">
    <property type="entry name" value="Rieske"/>
    <property type="match status" value="1"/>
</dbReference>
<dbReference type="SUPFAM" id="SSF50022">
    <property type="entry name" value="ISP domain"/>
    <property type="match status" value="1"/>
</dbReference>
<protein>
    <submittedName>
        <fullName evidence="9">GbcA Glycine betaine demethylase subunit A</fullName>
    </submittedName>
</protein>
<evidence type="ECO:0000256" key="1">
    <source>
        <dbReference type="ARBA" id="ARBA00001962"/>
    </source>
</evidence>
<keyword evidence="9" id="KW-0489">Methyltransferase</keyword>
<dbReference type="PROSITE" id="PS51296">
    <property type="entry name" value="RIESKE"/>
    <property type="match status" value="1"/>
</dbReference>
<keyword evidence="6" id="KW-0408">Iron</keyword>
<dbReference type="Proteomes" id="UP000214720">
    <property type="component" value="Unassembled WGS sequence"/>
</dbReference>
<feature type="domain" description="Rieske" evidence="8">
    <location>
        <begin position="51"/>
        <end position="157"/>
    </location>
</feature>
<dbReference type="Gene3D" id="2.102.10.10">
    <property type="entry name" value="Rieske [2Fe-2S] iron-sulphur domain"/>
    <property type="match status" value="1"/>
</dbReference>
<evidence type="ECO:0000313" key="9">
    <source>
        <dbReference type="EMBL" id="OXC73055.1"/>
    </source>
</evidence>
<keyword evidence="7" id="KW-0411">Iron-sulfur</keyword>
<organism evidence="9 10">
    <name type="scientific">Caballeronia sordidicola</name>
    <name type="common">Burkholderia sordidicola</name>
    <dbReference type="NCBI Taxonomy" id="196367"/>
    <lineage>
        <taxon>Bacteria</taxon>
        <taxon>Pseudomonadati</taxon>
        <taxon>Pseudomonadota</taxon>
        <taxon>Betaproteobacteria</taxon>
        <taxon>Burkholderiales</taxon>
        <taxon>Burkholderiaceae</taxon>
        <taxon>Caballeronia</taxon>
    </lineage>
</organism>
<dbReference type="InterPro" id="IPR015879">
    <property type="entry name" value="Ring_hydroxy_dOase_asu_C_dom"/>
</dbReference>
<evidence type="ECO:0000256" key="4">
    <source>
        <dbReference type="ARBA" id="ARBA00022723"/>
    </source>
</evidence>
<dbReference type="InterPro" id="IPR001663">
    <property type="entry name" value="Rng_hydr_dOase-A"/>
</dbReference>
<accession>A0A226WPG3</accession>
<dbReference type="GO" id="GO:0051537">
    <property type="term" value="F:2 iron, 2 sulfur cluster binding"/>
    <property type="evidence" value="ECO:0007669"/>
    <property type="project" value="UniProtKB-KW"/>
</dbReference>
<evidence type="ECO:0000256" key="3">
    <source>
        <dbReference type="ARBA" id="ARBA00022714"/>
    </source>
</evidence>
<evidence type="ECO:0000313" key="10">
    <source>
        <dbReference type="Proteomes" id="UP000214720"/>
    </source>
</evidence>
<dbReference type="Pfam" id="PF00848">
    <property type="entry name" value="Ring_hydroxyl_A"/>
    <property type="match status" value="1"/>
</dbReference>
<keyword evidence="9" id="KW-0808">Transferase</keyword>
<keyword evidence="4" id="KW-0479">Metal-binding</keyword>
<name>A0A226WPG3_CABSO</name>
<dbReference type="EMBL" id="MTHB01000257">
    <property type="protein sequence ID" value="OXC73055.1"/>
    <property type="molecule type" value="Genomic_DNA"/>
</dbReference>
<evidence type="ECO:0000259" key="8">
    <source>
        <dbReference type="PROSITE" id="PS51296"/>
    </source>
</evidence>
<evidence type="ECO:0000256" key="2">
    <source>
        <dbReference type="ARBA" id="ARBA00008751"/>
    </source>
</evidence>
<comment type="similarity">
    <text evidence="2">Belongs to the bacterial ring-hydroxylating dioxygenase alpha subunit family.</text>
</comment>
<dbReference type="PRINTS" id="PR00090">
    <property type="entry name" value="RNGDIOXGNASE"/>
</dbReference>
<keyword evidence="5" id="KW-0560">Oxidoreductase</keyword>
<dbReference type="InterPro" id="IPR017941">
    <property type="entry name" value="Rieske_2Fe-2S"/>
</dbReference>
<sequence length="432" mass="48678">MLFWADMTMLDAARVHALLASRREGFSLAQPFYIDESFHALDLDAVFLNDWLFALNACEIPQPGDYQTLQVGGTSVVVLRNPHGEIKAFFNTCRHRGSRLCMEPQGHVHRLVCPYHQWVYDLDGALLHARQMPPDFERIGYGLAPVQVEVICGMVYICLADPSDSHPNTPDLSRFRQAVTPYIAPHQPERTKVACSMTIVENANWKLVIENNRECYHCSGNHPELLATLVEFALPDDAHGSQDFRQLMDDKARQWDSLSLPHLPADGGNEFRCIRLPFHRGAVSFTADGSPACTKLLGELTEPDLGSVRMFRVPNNWNHFLSDHIMHFRILPLSANQTELRTTWLVHEDAVEGVDYDVETLTSVWRATNDQDARLAANNHLGVASKAYVPGPYAPSEFMLRNFTNWYADKLAAYVEHASSKPRTIALQVSNG</sequence>
<evidence type="ECO:0000256" key="6">
    <source>
        <dbReference type="ARBA" id="ARBA00023004"/>
    </source>
</evidence>
<dbReference type="GO" id="GO:0016491">
    <property type="term" value="F:oxidoreductase activity"/>
    <property type="evidence" value="ECO:0007669"/>
    <property type="project" value="UniProtKB-KW"/>
</dbReference>
<evidence type="ECO:0000256" key="5">
    <source>
        <dbReference type="ARBA" id="ARBA00023002"/>
    </source>
</evidence>
<dbReference type="GO" id="GO:0008168">
    <property type="term" value="F:methyltransferase activity"/>
    <property type="evidence" value="ECO:0007669"/>
    <property type="project" value="UniProtKB-KW"/>
</dbReference>
<dbReference type="GO" id="GO:0005506">
    <property type="term" value="F:iron ion binding"/>
    <property type="evidence" value="ECO:0007669"/>
    <property type="project" value="InterPro"/>
</dbReference>
<dbReference type="CDD" id="cd03469">
    <property type="entry name" value="Rieske_RO_Alpha_N"/>
    <property type="match status" value="1"/>
</dbReference>
<comment type="caution">
    <text evidence="9">The sequence shown here is derived from an EMBL/GenBank/DDBJ whole genome shotgun (WGS) entry which is preliminary data.</text>
</comment>
<dbReference type="PANTHER" id="PTHR43756:SF5">
    <property type="entry name" value="CHOLINE MONOOXYGENASE, CHLOROPLASTIC"/>
    <property type="match status" value="1"/>
</dbReference>
<dbReference type="PANTHER" id="PTHR43756">
    <property type="entry name" value="CHOLINE MONOOXYGENASE, CHLOROPLASTIC"/>
    <property type="match status" value="1"/>
</dbReference>
<dbReference type="Gene3D" id="3.90.380.10">
    <property type="entry name" value="Naphthalene 1,2-dioxygenase Alpha Subunit, Chain A, domain 1"/>
    <property type="match status" value="1"/>
</dbReference>
<dbReference type="SUPFAM" id="SSF55961">
    <property type="entry name" value="Bet v1-like"/>
    <property type="match status" value="1"/>
</dbReference>
<evidence type="ECO:0000256" key="7">
    <source>
        <dbReference type="ARBA" id="ARBA00023014"/>
    </source>
</evidence>
<dbReference type="GO" id="GO:0032259">
    <property type="term" value="P:methylation"/>
    <property type="evidence" value="ECO:0007669"/>
    <property type="project" value="UniProtKB-KW"/>
</dbReference>
<keyword evidence="3" id="KW-0001">2Fe-2S</keyword>
<comment type="cofactor">
    <cofactor evidence="1">
        <name>Fe cation</name>
        <dbReference type="ChEBI" id="CHEBI:24875"/>
    </cofactor>
</comment>
<dbReference type="AlphaFoldDB" id="A0A226WPG3"/>
<dbReference type="CDD" id="cd08884">
    <property type="entry name" value="RHO_alpha_C_GbcA-like"/>
    <property type="match status" value="1"/>
</dbReference>
<dbReference type="InterPro" id="IPR036922">
    <property type="entry name" value="Rieske_2Fe-2S_sf"/>
</dbReference>
<proteinExistence type="inferred from homology"/>
<gene>
    <name evidence="9" type="ORF">BSU04_38870</name>
</gene>